<keyword evidence="3" id="KW-0805">Transcription regulation</keyword>
<evidence type="ECO:0000256" key="4">
    <source>
        <dbReference type="ARBA" id="ARBA00023163"/>
    </source>
</evidence>
<comment type="caution">
    <text evidence="8">The sequence shown here is derived from an EMBL/GenBank/DDBJ whole genome shotgun (WGS) entry which is preliminary data.</text>
</comment>
<dbReference type="AlphaFoldDB" id="A0A9N9UTG4"/>
<feature type="domain" description="Xylanolytic transcriptional activator regulatory" evidence="7">
    <location>
        <begin position="168"/>
        <end position="240"/>
    </location>
</feature>
<feature type="region of interest" description="Disordered" evidence="6">
    <location>
        <begin position="502"/>
        <end position="529"/>
    </location>
</feature>
<gene>
    <name evidence="8" type="ORF">CBYS24578_00014483</name>
</gene>
<dbReference type="InterPro" id="IPR050815">
    <property type="entry name" value="TF_fung"/>
</dbReference>
<dbReference type="Pfam" id="PF04082">
    <property type="entry name" value="Fungal_trans"/>
    <property type="match status" value="1"/>
</dbReference>
<dbReference type="GO" id="GO:0003677">
    <property type="term" value="F:DNA binding"/>
    <property type="evidence" value="ECO:0007669"/>
    <property type="project" value="InterPro"/>
</dbReference>
<evidence type="ECO:0000259" key="7">
    <source>
        <dbReference type="SMART" id="SM00906"/>
    </source>
</evidence>
<keyword evidence="9" id="KW-1185">Reference proteome</keyword>
<reference evidence="8" key="1">
    <citation type="submission" date="2021-10" db="EMBL/GenBank/DDBJ databases">
        <authorList>
            <person name="Piombo E."/>
        </authorList>
    </citation>
    <scope>NUCLEOTIDE SEQUENCE</scope>
</reference>
<dbReference type="SMART" id="SM00906">
    <property type="entry name" value="Fungal_trans"/>
    <property type="match status" value="1"/>
</dbReference>
<protein>
    <recommendedName>
        <fullName evidence="7">Xylanolytic transcriptional activator regulatory domain-containing protein</fullName>
    </recommendedName>
</protein>
<dbReference type="InterPro" id="IPR007219">
    <property type="entry name" value="XnlR_reg_dom"/>
</dbReference>
<dbReference type="PANTHER" id="PTHR47338">
    <property type="entry name" value="ZN(II)2CYS6 TRANSCRIPTION FACTOR (EUROFUNG)-RELATED"/>
    <property type="match status" value="1"/>
</dbReference>
<evidence type="ECO:0000313" key="9">
    <source>
        <dbReference type="Proteomes" id="UP000754883"/>
    </source>
</evidence>
<dbReference type="EMBL" id="CABFNO020001538">
    <property type="protein sequence ID" value="CAG9996332.1"/>
    <property type="molecule type" value="Genomic_DNA"/>
</dbReference>
<sequence length="577" mass="64806">MPTSVPTLWLTGLSLEWTLEGSRVEAGALHRRVPHAEGARLSVTALGRDVGIIVLPTLESLRRIFDLFFERHFVVDFCSFEYLPTWESHYSEKPFLVASIIVLCAQYLTPEESWRAFGLKTGHDVRSHYLPVAESMARDTLTTPTVANIQGNLVLALSEILADAGSSHWLYAGTAIRMAQIMRLNKEYHQKHTTKEQEMRRRTFWACLLMDRCLAYLLSKPRTLALTNVQVALPSTNLSVAYQEQTRGINLDNLARFDGFPSEVSLSSYFIKTVCLWSDMADNNICHKRFTDTRSPLDPRSHLARCSRAVQDWSFSLPSHLEWSNENYSTHSSLGQSRTFVSLHLLLRSALCIAHQCYLPQLDGCSLLLDCLDAAGLSLLHREPSLISICISNAMALGEIVTTVWKSADSGGRLDLETIWLAGTCLPAANVFLWLQYATDEDCSREDVRETAKHYFHTIKSIFSTLCGQWQVAHGWLATLRTMEATYRAAYLGEIPPDSEIEELSPSSLSSHNGEGSLNGFKPRPGDGCPPVTERSNLYDVLRMITTESTLEELQSVWMYLAGGWSEDLQHSLFSCL</sequence>
<dbReference type="Proteomes" id="UP000754883">
    <property type="component" value="Unassembled WGS sequence"/>
</dbReference>
<comment type="subcellular location">
    <subcellularLocation>
        <location evidence="1">Nucleus</location>
    </subcellularLocation>
</comment>
<dbReference type="OrthoDB" id="10261408at2759"/>
<name>A0A9N9UTG4_9HYPO</name>
<evidence type="ECO:0000256" key="6">
    <source>
        <dbReference type="SAM" id="MobiDB-lite"/>
    </source>
</evidence>
<keyword evidence="2" id="KW-0479">Metal-binding</keyword>
<accession>A0A9N9UTG4</accession>
<dbReference type="GO" id="GO:0000981">
    <property type="term" value="F:DNA-binding transcription factor activity, RNA polymerase II-specific"/>
    <property type="evidence" value="ECO:0007669"/>
    <property type="project" value="InterPro"/>
</dbReference>
<dbReference type="CDD" id="cd12148">
    <property type="entry name" value="fungal_TF_MHR"/>
    <property type="match status" value="1"/>
</dbReference>
<dbReference type="PANTHER" id="PTHR47338:SF5">
    <property type="entry name" value="ZN(II)2CYS6 TRANSCRIPTION FACTOR (EUROFUNG)"/>
    <property type="match status" value="1"/>
</dbReference>
<evidence type="ECO:0000256" key="2">
    <source>
        <dbReference type="ARBA" id="ARBA00022723"/>
    </source>
</evidence>
<keyword evidence="4" id="KW-0804">Transcription</keyword>
<keyword evidence="5" id="KW-0539">Nucleus</keyword>
<feature type="compositionally biased region" description="Low complexity" evidence="6">
    <location>
        <begin position="504"/>
        <end position="520"/>
    </location>
</feature>
<dbReference type="GO" id="GO:0008270">
    <property type="term" value="F:zinc ion binding"/>
    <property type="evidence" value="ECO:0007669"/>
    <property type="project" value="InterPro"/>
</dbReference>
<evidence type="ECO:0000256" key="5">
    <source>
        <dbReference type="ARBA" id="ARBA00023242"/>
    </source>
</evidence>
<dbReference type="GO" id="GO:0005634">
    <property type="term" value="C:nucleus"/>
    <property type="evidence" value="ECO:0007669"/>
    <property type="project" value="UniProtKB-SubCell"/>
</dbReference>
<evidence type="ECO:0000256" key="3">
    <source>
        <dbReference type="ARBA" id="ARBA00023015"/>
    </source>
</evidence>
<evidence type="ECO:0000256" key="1">
    <source>
        <dbReference type="ARBA" id="ARBA00004123"/>
    </source>
</evidence>
<proteinExistence type="predicted"/>
<evidence type="ECO:0000313" key="8">
    <source>
        <dbReference type="EMBL" id="CAG9996332.1"/>
    </source>
</evidence>
<organism evidence="8 9">
    <name type="scientific">Clonostachys byssicola</name>
    <dbReference type="NCBI Taxonomy" id="160290"/>
    <lineage>
        <taxon>Eukaryota</taxon>
        <taxon>Fungi</taxon>
        <taxon>Dikarya</taxon>
        <taxon>Ascomycota</taxon>
        <taxon>Pezizomycotina</taxon>
        <taxon>Sordariomycetes</taxon>
        <taxon>Hypocreomycetidae</taxon>
        <taxon>Hypocreales</taxon>
        <taxon>Bionectriaceae</taxon>
        <taxon>Clonostachys</taxon>
    </lineage>
</organism>
<dbReference type="GO" id="GO:0006351">
    <property type="term" value="P:DNA-templated transcription"/>
    <property type="evidence" value="ECO:0007669"/>
    <property type="project" value="InterPro"/>
</dbReference>